<dbReference type="KEGG" id="thal:A1OE_1125"/>
<organism evidence="1 2">
    <name type="scientific">Candidatus Endolissoclinum faulkneri L2</name>
    <dbReference type="NCBI Taxonomy" id="1193729"/>
    <lineage>
        <taxon>Bacteria</taxon>
        <taxon>Pseudomonadati</taxon>
        <taxon>Pseudomonadota</taxon>
        <taxon>Alphaproteobacteria</taxon>
        <taxon>Rhodospirillales</taxon>
        <taxon>Rhodospirillaceae</taxon>
        <taxon>Candidatus Endolissoclinum</taxon>
    </lineage>
</organism>
<evidence type="ECO:0000313" key="2">
    <source>
        <dbReference type="Proteomes" id="UP000010077"/>
    </source>
</evidence>
<accession>K7Z5H5</accession>
<dbReference type="EMBL" id="CP003539">
    <property type="protein sequence ID" value="AFX99303.1"/>
    <property type="molecule type" value="Genomic_DNA"/>
</dbReference>
<sequence length="43" mass="4854">MQISTSTAALDYCHDNFTNLLKLAITALTNLFCKKINLIIRLI</sequence>
<evidence type="ECO:0000313" key="1">
    <source>
        <dbReference type="EMBL" id="AFX99303.1"/>
    </source>
</evidence>
<gene>
    <name evidence="1" type="ORF">A1OE_1125</name>
</gene>
<dbReference type="Proteomes" id="UP000010077">
    <property type="component" value="Chromosome"/>
</dbReference>
<keyword evidence="2" id="KW-1185">Reference proteome</keyword>
<reference evidence="1 2" key="1">
    <citation type="journal article" date="2012" name="Proc. Natl. Acad. Sci. U.S.A.">
        <title>Genome streamlining and chemical defense in a coral reef symbiosis.</title>
        <authorList>
            <person name="Kwan J.C."/>
            <person name="Donia M.S."/>
            <person name="Han A.W."/>
            <person name="Hirose E."/>
            <person name="Haygood M.G."/>
            <person name="Schmidt E.W."/>
        </authorList>
    </citation>
    <scope>NUCLEOTIDE SEQUENCE [LARGE SCALE GENOMIC DNA]</scope>
    <source>
        <strain evidence="1 2">L2</strain>
    </source>
</reference>
<proteinExistence type="predicted"/>
<protein>
    <submittedName>
        <fullName evidence="1">Uncharacterized protein</fullName>
    </submittedName>
</protein>
<name>K7Z5H5_9PROT</name>
<dbReference type="AlphaFoldDB" id="K7Z5H5"/>
<dbReference type="HOGENOM" id="CLU_3231089_0_0_5"/>